<comment type="caution">
    <text evidence="12">The sequence shown here is derived from an EMBL/GenBank/DDBJ whole genome shotgun (WGS) entry which is preliminary data.</text>
</comment>
<dbReference type="NCBIfam" id="TIGR01297">
    <property type="entry name" value="CDF"/>
    <property type="match status" value="1"/>
</dbReference>
<dbReference type="Pfam" id="PF01545">
    <property type="entry name" value="Cation_efflux"/>
    <property type="match status" value="1"/>
</dbReference>
<dbReference type="InterPro" id="IPR002524">
    <property type="entry name" value="Cation_efflux"/>
</dbReference>
<evidence type="ECO:0000256" key="7">
    <source>
        <dbReference type="ARBA" id="ARBA00022989"/>
    </source>
</evidence>
<dbReference type="SUPFAM" id="SSF160240">
    <property type="entry name" value="Cation efflux protein cytoplasmic domain-like"/>
    <property type="match status" value="1"/>
</dbReference>
<feature type="domain" description="Cation efflux protein cytoplasmic" evidence="11">
    <location>
        <begin position="218"/>
        <end position="294"/>
    </location>
</feature>
<evidence type="ECO:0000256" key="1">
    <source>
        <dbReference type="ARBA" id="ARBA00004141"/>
    </source>
</evidence>
<dbReference type="FunFam" id="1.20.1510.10:FF:000006">
    <property type="entry name" value="Divalent cation efflux transporter"/>
    <property type="match status" value="1"/>
</dbReference>
<dbReference type="GO" id="GO:0006829">
    <property type="term" value="P:zinc ion transport"/>
    <property type="evidence" value="ECO:0007669"/>
    <property type="project" value="UniProtKB-KW"/>
</dbReference>
<organism evidence="12 13">
    <name type="scientific">endosymbiont of Galathealinum brachiosum</name>
    <dbReference type="NCBI Taxonomy" id="2200906"/>
    <lineage>
        <taxon>Bacteria</taxon>
        <taxon>Pseudomonadati</taxon>
        <taxon>Pseudomonadota</taxon>
        <taxon>Gammaproteobacteria</taxon>
        <taxon>sulfur-oxidizing symbionts</taxon>
    </lineage>
</organism>
<comment type="similarity">
    <text evidence="2">Belongs to the cation diffusion facilitator (CDF) transporter (TC 2.A.4) family. FieF subfamily.</text>
</comment>
<dbReference type="InterPro" id="IPR050291">
    <property type="entry name" value="CDF_Transporter"/>
</dbReference>
<proteinExistence type="inferred from homology"/>
<keyword evidence="4" id="KW-0410">Iron transport</keyword>
<evidence type="ECO:0000256" key="3">
    <source>
        <dbReference type="ARBA" id="ARBA00022448"/>
    </source>
</evidence>
<evidence type="ECO:0000256" key="2">
    <source>
        <dbReference type="ARBA" id="ARBA00010212"/>
    </source>
</evidence>
<evidence type="ECO:0000259" key="10">
    <source>
        <dbReference type="Pfam" id="PF01545"/>
    </source>
</evidence>
<dbReference type="InterPro" id="IPR027469">
    <property type="entry name" value="Cation_efflux_TMD_sf"/>
</dbReference>
<evidence type="ECO:0000256" key="5">
    <source>
        <dbReference type="ARBA" id="ARBA00022692"/>
    </source>
</evidence>
<dbReference type="Proteomes" id="UP000254266">
    <property type="component" value="Unassembled WGS sequence"/>
</dbReference>
<evidence type="ECO:0000259" key="11">
    <source>
        <dbReference type="Pfam" id="PF16916"/>
    </source>
</evidence>
<evidence type="ECO:0000256" key="9">
    <source>
        <dbReference type="SAM" id="Phobius"/>
    </source>
</evidence>
<keyword evidence="6" id="KW-0864">Zinc transport</keyword>
<keyword evidence="6" id="KW-0406">Ion transport</keyword>
<keyword evidence="13" id="KW-1185">Reference proteome</keyword>
<dbReference type="GO" id="GO:0016020">
    <property type="term" value="C:membrane"/>
    <property type="evidence" value="ECO:0007669"/>
    <property type="project" value="UniProtKB-SubCell"/>
</dbReference>
<feature type="domain" description="Cation efflux protein transmembrane" evidence="10">
    <location>
        <begin position="21"/>
        <end position="212"/>
    </location>
</feature>
<dbReference type="Gene3D" id="1.20.1510.10">
    <property type="entry name" value="Cation efflux protein transmembrane domain"/>
    <property type="match status" value="1"/>
</dbReference>
<protein>
    <submittedName>
        <fullName evidence="12">Uncharacterized protein</fullName>
    </submittedName>
</protein>
<gene>
    <name evidence="12" type="ORF">DIZ80_11110</name>
</gene>
<dbReference type="GO" id="GO:0008324">
    <property type="term" value="F:monoatomic cation transmembrane transporter activity"/>
    <property type="evidence" value="ECO:0007669"/>
    <property type="project" value="InterPro"/>
</dbReference>
<dbReference type="PANTHER" id="PTHR43840">
    <property type="entry name" value="MITOCHONDRIAL METAL TRANSPORTER 1-RELATED"/>
    <property type="match status" value="1"/>
</dbReference>
<dbReference type="Gene3D" id="3.30.70.1350">
    <property type="entry name" value="Cation efflux protein, cytoplasmic domain"/>
    <property type="match status" value="1"/>
</dbReference>
<evidence type="ECO:0000313" key="12">
    <source>
        <dbReference type="EMBL" id="RDH82814.1"/>
    </source>
</evidence>
<dbReference type="Pfam" id="PF16916">
    <property type="entry name" value="ZT_dimer"/>
    <property type="match status" value="1"/>
</dbReference>
<accession>A0A370DEL3</accession>
<name>A0A370DEL3_9GAMM</name>
<dbReference type="SUPFAM" id="SSF161111">
    <property type="entry name" value="Cation efflux protein transmembrane domain-like"/>
    <property type="match status" value="1"/>
</dbReference>
<dbReference type="AlphaFoldDB" id="A0A370DEL3"/>
<dbReference type="EMBL" id="QFXC01000011">
    <property type="protein sequence ID" value="RDH82814.1"/>
    <property type="molecule type" value="Genomic_DNA"/>
</dbReference>
<dbReference type="InterPro" id="IPR027470">
    <property type="entry name" value="Cation_efflux_CTD"/>
</dbReference>
<sequence length="383" mass="42292">MPVELDSNQRKKAMDKATWWGLIVNLLLSIGKLVIGYIGHSQALIADGLHSLSDLVSDGMVLLATHHSNIDADEDHPYGHARYETFATITLAVLLSAVGIGIGIDAINRLMDYENIAVPTQITLVIAGLSIVSKEILYQYTMLVARRVKSKLLEANAWHHRSDAISSIVVFAGIAGAIWGYPILDSVAAIVVALMICKIGWDLGHQSFQELVDTGLGHETLDAMEKTILSIDGVNQMHMLRTRRMGHSALADVHILVSPTISVSEGHQISEAVEMSLIKQFDEVNDVTVHIDPEDDEHTENSCKHLPLRADVMNYLTAHWKDIPETRELLHTTLHYLDGSVNIELVLPLKIIQSGKNTDELNQQIEKATKKLECIGSVTILYK</sequence>
<evidence type="ECO:0000256" key="6">
    <source>
        <dbReference type="ARBA" id="ARBA00022906"/>
    </source>
</evidence>
<dbReference type="InterPro" id="IPR058533">
    <property type="entry name" value="Cation_efflux_TM"/>
</dbReference>
<keyword evidence="7 9" id="KW-1133">Transmembrane helix</keyword>
<dbReference type="InterPro" id="IPR036837">
    <property type="entry name" value="Cation_efflux_CTD_sf"/>
</dbReference>
<feature type="transmembrane region" description="Helical" evidence="9">
    <location>
        <begin position="17"/>
        <end position="39"/>
    </location>
</feature>
<dbReference type="PANTHER" id="PTHR43840:SF15">
    <property type="entry name" value="MITOCHONDRIAL METAL TRANSPORTER 1-RELATED"/>
    <property type="match status" value="1"/>
</dbReference>
<reference evidence="12 13" key="1">
    <citation type="journal article" date="2018" name="ISME J.">
        <title>Endosymbiont genomes yield clues of tubeworm success.</title>
        <authorList>
            <person name="Li Y."/>
            <person name="Liles M.R."/>
            <person name="Halanych K.M."/>
        </authorList>
    </citation>
    <scope>NUCLEOTIDE SEQUENCE [LARGE SCALE GENOMIC DNA]</scope>
    <source>
        <strain evidence="12">A1464</strain>
    </source>
</reference>
<feature type="transmembrane region" description="Helical" evidence="9">
    <location>
        <begin position="85"/>
        <end position="104"/>
    </location>
</feature>
<keyword evidence="4" id="KW-0408">Iron</keyword>
<evidence type="ECO:0000256" key="8">
    <source>
        <dbReference type="ARBA" id="ARBA00023136"/>
    </source>
</evidence>
<keyword evidence="8 9" id="KW-0472">Membrane</keyword>
<keyword evidence="5 9" id="KW-0812">Transmembrane</keyword>
<comment type="subcellular location">
    <subcellularLocation>
        <location evidence="1">Membrane</location>
        <topology evidence="1">Multi-pass membrane protein</topology>
    </subcellularLocation>
</comment>
<dbReference type="GO" id="GO:0006826">
    <property type="term" value="P:iron ion transport"/>
    <property type="evidence" value="ECO:0007669"/>
    <property type="project" value="UniProtKB-KW"/>
</dbReference>
<feature type="transmembrane region" description="Helical" evidence="9">
    <location>
        <begin position="168"/>
        <end position="197"/>
    </location>
</feature>
<evidence type="ECO:0000256" key="4">
    <source>
        <dbReference type="ARBA" id="ARBA00022496"/>
    </source>
</evidence>
<evidence type="ECO:0000313" key="13">
    <source>
        <dbReference type="Proteomes" id="UP000254266"/>
    </source>
</evidence>
<keyword evidence="3" id="KW-0813">Transport</keyword>
<keyword evidence="6" id="KW-0862">Zinc</keyword>